<sequence>MDKKPKKKKFEVQPGESLSDCLKRMDEEGYLPVRRREEPVFIESKDKSKKYEHHEQRIVFEGKLK</sequence>
<reference evidence="1 2" key="1">
    <citation type="submission" date="2019-04" db="EMBL/GenBank/DDBJ databases">
        <title>Bacillus caeni sp. nov., a bacterium isolated from mangrove sediment.</title>
        <authorList>
            <person name="Huang H."/>
            <person name="Mo K."/>
            <person name="Hu Y."/>
        </authorList>
    </citation>
    <scope>NUCLEOTIDE SEQUENCE [LARGE SCALE GENOMIC DNA]</scope>
    <source>
        <strain evidence="1 2">HB172195</strain>
    </source>
</reference>
<organism evidence="1 2">
    <name type="scientific">Exobacillus caeni</name>
    <dbReference type="NCBI Taxonomy" id="2574798"/>
    <lineage>
        <taxon>Bacteria</taxon>
        <taxon>Bacillati</taxon>
        <taxon>Bacillota</taxon>
        <taxon>Bacilli</taxon>
        <taxon>Bacillales</taxon>
        <taxon>Guptibacillaceae</taxon>
        <taxon>Exobacillus</taxon>
    </lineage>
</organism>
<dbReference type="OrthoDB" id="2354098at2"/>
<evidence type="ECO:0000313" key="1">
    <source>
        <dbReference type="EMBL" id="TLS34964.1"/>
    </source>
</evidence>
<protein>
    <submittedName>
        <fullName evidence="1">NETI motif-containing protein</fullName>
    </submittedName>
</protein>
<dbReference type="RefSeq" id="WP_138129626.1">
    <property type="nucleotide sequence ID" value="NZ_SWLG01000034.1"/>
</dbReference>
<accession>A0A5R9F3F7</accession>
<dbReference type="EMBL" id="SWLG01000034">
    <property type="protein sequence ID" value="TLS34964.1"/>
    <property type="molecule type" value="Genomic_DNA"/>
</dbReference>
<dbReference type="Proteomes" id="UP000308230">
    <property type="component" value="Unassembled WGS sequence"/>
</dbReference>
<gene>
    <name evidence="1" type="ORF">FCL54_22920</name>
</gene>
<evidence type="ECO:0000313" key="2">
    <source>
        <dbReference type="Proteomes" id="UP000308230"/>
    </source>
</evidence>
<dbReference type="InterPro" id="IPR025930">
    <property type="entry name" value="NETI"/>
</dbReference>
<name>A0A5R9F3F7_9BACL</name>
<dbReference type="Pfam" id="PF14044">
    <property type="entry name" value="NETI"/>
    <property type="match status" value="1"/>
</dbReference>
<dbReference type="AlphaFoldDB" id="A0A5R9F3F7"/>
<keyword evidence="2" id="KW-1185">Reference proteome</keyword>
<comment type="caution">
    <text evidence="1">The sequence shown here is derived from an EMBL/GenBank/DDBJ whole genome shotgun (WGS) entry which is preliminary data.</text>
</comment>
<proteinExistence type="predicted"/>